<dbReference type="EMBL" id="OZ037950">
    <property type="protein sequence ID" value="CAL1712164.1"/>
    <property type="molecule type" value="Genomic_DNA"/>
</dbReference>
<organism evidence="1 2">
    <name type="scientific">Somion occarium</name>
    <dbReference type="NCBI Taxonomy" id="3059160"/>
    <lineage>
        <taxon>Eukaryota</taxon>
        <taxon>Fungi</taxon>
        <taxon>Dikarya</taxon>
        <taxon>Basidiomycota</taxon>
        <taxon>Agaricomycotina</taxon>
        <taxon>Agaricomycetes</taxon>
        <taxon>Polyporales</taxon>
        <taxon>Cerrenaceae</taxon>
        <taxon>Somion</taxon>
    </lineage>
</organism>
<evidence type="ECO:0008006" key="3">
    <source>
        <dbReference type="Google" id="ProtNLM"/>
    </source>
</evidence>
<name>A0ABP1DZZ4_9APHY</name>
<sequence>MSIEPTSAIINPSTQLQVILKWVEGMAKADFAMLESVILDDFIQEAYPVNLRLPALTSKTAFIDHVKQILPVFSNFQMSLNCPKSMKSLIHLVIHANATADTSINFDYVNEYIIIFFIAEQGGKLVLTKVKEFIDSKFTAGFIEALQKTGRLGKI</sequence>
<keyword evidence="2" id="KW-1185">Reference proteome</keyword>
<reference evidence="2" key="1">
    <citation type="submission" date="2024-04" db="EMBL/GenBank/DDBJ databases">
        <authorList>
            <person name="Shaw F."/>
            <person name="Minotto A."/>
        </authorList>
    </citation>
    <scope>NUCLEOTIDE SEQUENCE [LARGE SCALE GENOMIC DNA]</scope>
</reference>
<protein>
    <recommendedName>
        <fullName evidence="3">SnoaL-like domain-containing protein</fullName>
    </recommendedName>
</protein>
<gene>
    <name evidence="1" type="ORF">GFSPODELE1_LOCUS8700</name>
</gene>
<dbReference type="Proteomes" id="UP001497453">
    <property type="component" value="Chromosome 7"/>
</dbReference>
<evidence type="ECO:0000313" key="1">
    <source>
        <dbReference type="EMBL" id="CAL1712164.1"/>
    </source>
</evidence>
<accession>A0ABP1DZZ4</accession>
<evidence type="ECO:0000313" key="2">
    <source>
        <dbReference type="Proteomes" id="UP001497453"/>
    </source>
</evidence>
<proteinExistence type="predicted"/>